<proteinExistence type="predicted"/>
<keyword evidence="2" id="KW-1185">Reference proteome</keyword>
<sequence length="406" mass="46327">MSTQTGHASDLARLWTAECGGKDPDSGEGKMRWFKLRVGTALGRFIFKANRADFLNCPRLLAGFDQHYAVLEAHTRNGQTEDPLPDDCLAWIMPTMYTTLRDRGEPFDPSERHRECTLKEFWQKSWRVFQVSAEQGRMHIEYCTTEASPDMSTWTDLPLPHLQDVGQLRGIQIVPWAGVKVWHAEPRTILGDEPRAVWMSGRQFYLKSFGGLDAAGIARLIAKYEAIDADIFQEFAFPPTTANPLHVPRTFYMVVDDEQRALGLVQTYVDHGVPLREALQSGDYSDATKREWKRSLVRTLAQLHAHGIAWESVDLDSVLVGGEHAWVFHFGGGYSRAEIRVADAETRAEADIAYLARLFADKLWEWTESQRVLPAPDQPPMPRARVRRMAQWVHGPWNLRSQRDRN</sequence>
<comment type="caution">
    <text evidence="1">The sequence shown here is derived from an EMBL/GenBank/DDBJ whole genome shotgun (WGS) entry which is preliminary data.</text>
</comment>
<evidence type="ECO:0000313" key="1">
    <source>
        <dbReference type="EMBL" id="KAK8146794.1"/>
    </source>
</evidence>
<dbReference type="InterPro" id="IPR011009">
    <property type="entry name" value="Kinase-like_dom_sf"/>
</dbReference>
<protein>
    <recommendedName>
        <fullName evidence="3">Protein kinase domain-containing protein</fullName>
    </recommendedName>
</protein>
<dbReference type="EMBL" id="JAAHCF010000188">
    <property type="protein sequence ID" value="KAK8146794.1"/>
    <property type="molecule type" value="Genomic_DNA"/>
</dbReference>
<dbReference type="SUPFAM" id="SSF56112">
    <property type="entry name" value="Protein kinase-like (PK-like)"/>
    <property type="match status" value="1"/>
</dbReference>
<name>A0AAW0RY55_9HYPO</name>
<accession>A0AAW0RY55</accession>
<gene>
    <name evidence="1" type="ORF">G3M48_002559</name>
</gene>
<evidence type="ECO:0000313" key="2">
    <source>
        <dbReference type="Proteomes" id="UP001397290"/>
    </source>
</evidence>
<dbReference type="Proteomes" id="UP001397290">
    <property type="component" value="Unassembled WGS sequence"/>
</dbReference>
<evidence type="ECO:0008006" key="3">
    <source>
        <dbReference type="Google" id="ProtNLM"/>
    </source>
</evidence>
<organism evidence="1 2">
    <name type="scientific">Beauveria asiatica</name>
    <dbReference type="NCBI Taxonomy" id="1069075"/>
    <lineage>
        <taxon>Eukaryota</taxon>
        <taxon>Fungi</taxon>
        <taxon>Dikarya</taxon>
        <taxon>Ascomycota</taxon>
        <taxon>Pezizomycotina</taxon>
        <taxon>Sordariomycetes</taxon>
        <taxon>Hypocreomycetidae</taxon>
        <taxon>Hypocreales</taxon>
        <taxon>Cordycipitaceae</taxon>
        <taxon>Beauveria</taxon>
    </lineage>
</organism>
<reference evidence="1 2" key="1">
    <citation type="submission" date="2020-02" db="EMBL/GenBank/DDBJ databases">
        <title>Comparative genomics of the hypocrealean fungal genus Beauvera.</title>
        <authorList>
            <person name="Showalter D.N."/>
            <person name="Bushley K.E."/>
            <person name="Rehner S.A."/>
        </authorList>
    </citation>
    <scope>NUCLEOTIDE SEQUENCE [LARGE SCALE GENOMIC DNA]</scope>
    <source>
        <strain evidence="1 2">ARSEF4384</strain>
    </source>
</reference>
<dbReference type="AlphaFoldDB" id="A0AAW0RY55"/>